<name>A0A644VA40_9ZZZZ</name>
<organism evidence="1">
    <name type="scientific">bioreactor metagenome</name>
    <dbReference type="NCBI Taxonomy" id="1076179"/>
    <lineage>
        <taxon>unclassified sequences</taxon>
        <taxon>metagenomes</taxon>
        <taxon>ecological metagenomes</taxon>
    </lineage>
</organism>
<dbReference type="EMBL" id="VSSQ01000250">
    <property type="protein sequence ID" value="MPL88077.1"/>
    <property type="molecule type" value="Genomic_DNA"/>
</dbReference>
<evidence type="ECO:0000313" key="1">
    <source>
        <dbReference type="EMBL" id="MPL88077.1"/>
    </source>
</evidence>
<protein>
    <submittedName>
        <fullName evidence="1">Uncharacterized protein</fullName>
    </submittedName>
</protein>
<dbReference type="AlphaFoldDB" id="A0A644VA40"/>
<proteinExistence type="predicted"/>
<accession>A0A644VA40</accession>
<comment type="caution">
    <text evidence="1">The sequence shown here is derived from an EMBL/GenBank/DDBJ whole genome shotgun (WGS) entry which is preliminary data.</text>
</comment>
<sequence length="164" mass="19082">MNKRKSMVIIFFIIIIAGVSGLLAYDYLVPEYKEFSDDRIQVEIPYDFNFNFDEKDNSYMNSSAYSTDDNQEGIIAISLDPNFQYAQEVYKKSSAEEKNRLSKYAMNDSKHNYSGTIYKVDPSENFYVNGYIIIVDFPERYGFVVITAHDIKDAIHMAETFNFK</sequence>
<reference evidence="1" key="1">
    <citation type="submission" date="2019-08" db="EMBL/GenBank/DDBJ databases">
        <authorList>
            <person name="Kucharzyk K."/>
            <person name="Murdoch R.W."/>
            <person name="Higgins S."/>
            <person name="Loffler F."/>
        </authorList>
    </citation>
    <scope>NUCLEOTIDE SEQUENCE</scope>
</reference>
<gene>
    <name evidence="1" type="ORF">SDC9_34090</name>
</gene>